<evidence type="ECO:0000313" key="2">
    <source>
        <dbReference type="Proteomes" id="UP000488299"/>
    </source>
</evidence>
<accession>A0A7J5TZV7</accession>
<protein>
    <submittedName>
        <fullName evidence="1">Uncharacterized protein</fullName>
    </submittedName>
</protein>
<sequence length="79" mass="8918">MSARELKAELHQRIEDLTDEQLLQVYAFVNEQYGGGEGDFDPNTPEVLAKIEKSLASVGEQKTYTTDDILTLIKQCNTR</sequence>
<dbReference type="Proteomes" id="UP000488299">
    <property type="component" value="Unassembled WGS sequence"/>
</dbReference>
<evidence type="ECO:0000313" key="1">
    <source>
        <dbReference type="EMBL" id="KAB7730980.1"/>
    </source>
</evidence>
<dbReference type="AlphaFoldDB" id="A0A7J5TZV7"/>
<proteinExistence type="predicted"/>
<dbReference type="EMBL" id="WELI01000003">
    <property type="protein sequence ID" value="KAB7730980.1"/>
    <property type="molecule type" value="Genomic_DNA"/>
</dbReference>
<reference evidence="1 2" key="1">
    <citation type="submission" date="2019-10" db="EMBL/GenBank/DDBJ databases">
        <title>Rudanella paleaurantiibacter sp. nov., isolated from sludge.</title>
        <authorList>
            <person name="Xu S.Q."/>
        </authorList>
    </citation>
    <scope>NUCLEOTIDE SEQUENCE [LARGE SCALE GENOMIC DNA]</scope>
    <source>
        <strain evidence="1 2">HX-22-17</strain>
    </source>
</reference>
<organism evidence="1 2">
    <name type="scientific">Rudanella paleaurantiibacter</name>
    <dbReference type="NCBI Taxonomy" id="2614655"/>
    <lineage>
        <taxon>Bacteria</taxon>
        <taxon>Pseudomonadati</taxon>
        <taxon>Bacteroidota</taxon>
        <taxon>Cytophagia</taxon>
        <taxon>Cytophagales</taxon>
        <taxon>Cytophagaceae</taxon>
        <taxon>Rudanella</taxon>
    </lineage>
</organism>
<gene>
    <name evidence="1" type="ORF">F5984_09115</name>
</gene>
<keyword evidence="2" id="KW-1185">Reference proteome</keyword>
<comment type="caution">
    <text evidence="1">The sequence shown here is derived from an EMBL/GenBank/DDBJ whole genome shotgun (WGS) entry which is preliminary data.</text>
</comment>
<name>A0A7J5TZV7_9BACT</name>
<dbReference type="RefSeq" id="WP_152123969.1">
    <property type="nucleotide sequence ID" value="NZ_WELI01000003.1"/>
</dbReference>